<sequence length="426" mass="49500">MTRNADEYNDPYKIDIKDLQFLHKFRDRKEYFEKALSALLADEHFLLLYVPDHNGAKMQIVRPANDAYHRRRMIKIVNERRPGRPVPSCYYALSHLWGLTENNRYLWHEIGDYVDDEQGQPAAPVSMRPEKRDTLLALLKSHPDSYWWIDVLCARTDTPLDIMGDIYACCLECVAMIDCEPSLLSKFLKKENTFLGSWFAAPTPLFHPQRLSLIKGPWLIKLLGTFLQSGWWQRVWTWQEMALPLGDVRFMAETDAHGFQNNTITLNELDYFGREVYKVQASDERNGDAAREIYSILQGITCAKTSTSDRKGGDDFTARFQLIMLSLRYSKRRCYDPADYVYGVLGMMQIKIPRVEDPNAAWSHLLSKLDDLLPLKYSRWVDSADEFDLREAETIGDVYTKLVEIYADPIPTLECYTLLKSTSWQD</sequence>
<proteinExistence type="predicted"/>
<evidence type="ECO:0000313" key="2">
    <source>
        <dbReference type="EMBL" id="KAJ8652702.1"/>
    </source>
</evidence>
<reference evidence="2 3" key="1">
    <citation type="submission" date="2023-03" db="EMBL/GenBank/DDBJ databases">
        <title>Genome sequence of Lichtheimia ornata CBS 291.66.</title>
        <authorList>
            <person name="Mohabir J.T."/>
            <person name="Shea T.P."/>
            <person name="Kurbessoian T."/>
            <person name="Berby B."/>
            <person name="Fontaine J."/>
            <person name="Livny J."/>
            <person name="Gnirke A."/>
            <person name="Stajich J.E."/>
            <person name="Cuomo C.A."/>
        </authorList>
    </citation>
    <scope>NUCLEOTIDE SEQUENCE [LARGE SCALE GENOMIC DNA]</scope>
    <source>
        <strain evidence="2">CBS 291.66</strain>
    </source>
</reference>
<comment type="caution">
    <text evidence="2">The sequence shown here is derived from an EMBL/GenBank/DDBJ whole genome shotgun (WGS) entry which is preliminary data.</text>
</comment>
<protein>
    <recommendedName>
        <fullName evidence="1">Heterokaryon incompatibility domain-containing protein</fullName>
    </recommendedName>
</protein>
<evidence type="ECO:0000313" key="3">
    <source>
        <dbReference type="Proteomes" id="UP001234581"/>
    </source>
</evidence>
<dbReference type="PANTHER" id="PTHR24148:SF64">
    <property type="entry name" value="HETEROKARYON INCOMPATIBILITY DOMAIN-CONTAINING PROTEIN"/>
    <property type="match status" value="1"/>
</dbReference>
<dbReference type="PANTHER" id="PTHR24148">
    <property type="entry name" value="ANKYRIN REPEAT DOMAIN-CONTAINING PROTEIN 39 HOMOLOG-RELATED"/>
    <property type="match status" value="1"/>
</dbReference>
<dbReference type="GeneID" id="83219047"/>
<dbReference type="InterPro" id="IPR010730">
    <property type="entry name" value="HET"/>
</dbReference>
<dbReference type="EMBL" id="JARTCD010000096">
    <property type="protein sequence ID" value="KAJ8652702.1"/>
    <property type="molecule type" value="Genomic_DNA"/>
</dbReference>
<dbReference type="InterPro" id="IPR052895">
    <property type="entry name" value="HetReg/Transcr_Mod"/>
</dbReference>
<evidence type="ECO:0000259" key="1">
    <source>
        <dbReference type="Pfam" id="PF06985"/>
    </source>
</evidence>
<accession>A0AAD7XWJ5</accession>
<dbReference type="RefSeq" id="XP_058337616.1">
    <property type="nucleotide sequence ID" value="XM_058491611.1"/>
</dbReference>
<gene>
    <name evidence="2" type="ORF">O0I10_011647</name>
</gene>
<keyword evidence="3" id="KW-1185">Reference proteome</keyword>
<name>A0AAD7XWJ5_9FUNG</name>
<feature type="domain" description="Heterokaryon incompatibility" evidence="1">
    <location>
        <begin position="90"/>
        <end position="240"/>
    </location>
</feature>
<organism evidence="2 3">
    <name type="scientific">Lichtheimia ornata</name>
    <dbReference type="NCBI Taxonomy" id="688661"/>
    <lineage>
        <taxon>Eukaryota</taxon>
        <taxon>Fungi</taxon>
        <taxon>Fungi incertae sedis</taxon>
        <taxon>Mucoromycota</taxon>
        <taxon>Mucoromycotina</taxon>
        <taxon>Mucoromycetes</taxon>
        <taxon>Mucorales</taxon>
        <taxon>Lichtheimiaceae</taxon>
        <taxon>Lichtheimia</taxon>
    </lineage>
</organism>
<dbReference type="AlphaFoldDB" id="A0AAD7XWJ5"/>
<dbReference type="Proteomes" id="UP001234581">
    <property type="component" value="Unassembled WGS sequence"/>
</dbReference>
<dbReference type="Pfam" id="PF06985">
    <property type="entry name" value="HET"/>
    <property type="match status" value="1"/>
</dbReference>